<organism evidence="1 2">
    <name type="scientific">Richelia sinica FACHB-800</name>
    <dbReference type="NCBI Taxonomy" id="1357546"/>
    <lineage>
        <taxon>Bacteria</taxon>
        <taxon>Bacillati</taxon>
        <taxon>Cyanobacteriota</taxon>
        <taxon>Cyanophyceae</taxon>
        <taxon>Nostocales</taxon>
        <taxon>Nostocaceae</taxon>
        <taxon>Richelia</taxon>
    </lineage>
</organism>
<protein>
    <submittedName>
        <fullName evidence="1">Uncharacterized protein</fullName>
    </submittedName>
</protein>
<gene>
    <name evidence="1" type="ORF">B6N60_01939</name>
</gene>
<proteinExistence type="predicted"/>
<dbReference type="Proteomes" id="UP000683511">
    <property type="component" value="Chromosome"/>
</dbReference>
<dbReference type="KEGG" id="rsin:B6N60_01939"/>
<reference evidence="1" key="1">
    <citation type="submission" date="2017-04" db="EMBL/GenBank/DDBJ databases">
        <title>Genome deletions in a multicellular cyanobacterial endosymbiont for morphological adaptation in marine diatoms.</title>
        <authorList>
            <person name="Wang Y."/>
            <person name="Gao H."/>
            <person name="Li R."/>
            <person name="Xu X."/>
        </authorList>
    </citation>
    <scope>NUCLEOTIDE SEQUENCE</scope>
    <source>
        <strain evidence="1">FACHB 800</strain>
    </source>
</reference>
<name>A0A975Y4J7_9NOST</name>
<dbReference type="AlphaFoldDB" id="A0A975Y4J7"/>
<dbReference type="EMBL" id="CP021056">
    <property type="protein sequence ID" value="QXE23250.1"/>
    <property type="molecule type" value="Genomic_DNA"/>
</dbReference>
<evidence type="ECO:0000313" key="1">
    <source>
        <dbReference type="EMBL" id="QXE23250.1"/>
    </source>
</evidence>
<keyword evidence="2" id="KW-1185">Reference proteome</keyword>
<accession>A0A975Y4J7</accession>
<evidence type="ECO:0000313" key="2">
    <source>
        <dbReference type="Proteomes" id="UP000683511"/>
    </source>
</evidence>
<sequence>MDCLLVVCILKVTFCLHFLDITGKSIVGNNKTISGESDRL</sequence>